<sequence>MVTFQLLGLYQNEAAVTHSSTAYNELMQESPKVSSILGKMFCKIANVAFSENQELMTEYSIPSIGHPDFDIPIREDNCVPNLTFTSGGFFNPLHRDTKDLSDFAFGLFVPVNKHDWSIATNKPHFNLAGGAFVFPDYRCGIDFLKHDGFVKVVWRA</sequence>
<evidence type="ECO:0000259" key="1">
    <source>
        <dbReference type="Pfam" id="PF20515"/>
    </source>
</evidence>
<accession>E3L8E2</accession>
<name>E3L8E2_PUCGT</name>
<dbReference type="AlphaFoldDB" id="E3L8E2"/>
<dbReference type="EMBL" id="DS178373">
    <property type="protein sequence ID" value="EFP92817.2"/>
    <property type="molecule type" value="Genomic_DNA"/>
</dbReference>
<proteinExistence type="predicted"/>
<dbReference type="HOGENOM" id="CLU_026798_2_0_1"/>
<reference evidence="3" key="2">
    <citation type="journal article" date="2011" name="Proc. Natl. Acad. Sci. U.S.A.">
        <title>Obligate biotrophy features unraveled by the genomic analysis of rust fungi.</title>
        <authorList>
            <person name="Duplessis S."/>
            <person name="Cuomo C.A."/>
            <person name="Lin Y.-C."/>
            <person name="Aerts A."/>
            <person name="Tisserant E."/>
            <person name="Veneault-Fourrey C."/>
            <person name="Joly D.L."/>
            <person name="Hacquard S."/>
            <person name="Amselem J."/>
            <person name="Cantarel B.L."/>
            <person name="Chiu R."/>
            <person name="Coutinho P.M."/>
            <person name="Feau N."/>
            <person name="Field M."/>
            <person name="Frey P."/>
            <person name="Gelhaye E."/>
            <person name="Goldberg J."/>
            <person name="Grabherr M.G."/>
            <person name="Kodira C.D."/>
            <person name="Kohler A."/>
            <person name="Kuees U."/>
            <person name="Lindquist E.A."/>
            <person name="Lucas S.M."/>
            <person name="Mago R."/>
            <person name="Mauceli E."/>
            <person name="Morin E."/>
            <person name="Murat C."/>
            <person name="Pangilinan J.L."/>
            <person name="Park R."/>
            <person name="Pearson M."/>
            <person name="Quesneville H."/>
            <person name="Rouhier N."/>
            <person name="Sakthikumar S."/>
            <person name="Salamov A.A."/>
            <person name="Schmutz J."/>
            <person name="Selles B."/>
            <person name="Shapiro H."/>
            <person name="Tanguay P."/>
            <person name="Tuskan G.A."/>
            <person name="Henrissat B."/>
            <person name="Van de Peer Y."/>
            <person name="Rouze P."/>
            <person name="Ellis J.G."/>
            <person name="Dodds P.N."/>
            <person name="Schein J.E."/>
            <person name="Zhong S."/>
            <person name="Hamelin R.C."/>
            <person name="Grigoriev I.V."/>
            <person name="Szabo L.J."/>
            <person name="Martin F."/>
        </authorList>
    </citation>
    <scope>NUCLEOTIDE SEQUENCE [LARGE SCALE GENOMIC DNA]</scope>
    <source>
        <strain evidence="3">CRL 75-36-700-3 / race SCCL</strain>
    </source>
</reference>
<evidence type="ECO:0000313" key="2">
    <source>
        <dbReference type="EMBL" id="EFP92817.2"/>
    </source>
</evidence>
<feature type="domain" description="Tet-like 2OG-Fe(II) oxygenase" evidence="1">
    <location>
        <begin position="4"/>
        <end position="156"/>
    </location>
</feature>
<dbReference type="InterPro" id="IPR046798">
    <property type="entry name" value="2OG-FeII_Oxy_6"/>
</dbReference>
<organism evidence="2 3">
    <name type="scientific">Puccinia graminis f. sp. tritici (strain CRL 75-36-700-3 / race SCCL)</name>
    <name type="common">Black stem rust fungus</name>
    <dbReference type="NCBI Taxonomy" id="418459"/>
    <lineage>
        <taxon>Eukaryota</taxon>
        <taxon>Fungi</taxon>
        <taxon>Dikarya</taxon>
        <taxon>Basidiomycota</taxon>
        <taxon>Pucciniomycotina</taxon>
        <taxon>Pucciniomycetes</taxon>
        <taxon>Pucciniales</taxon>
        <taxon>Pucciniaceae</taxon>
        <taxon>Puccinia</taxon>
    </lineage>
</organism>
<dbReference type="OrthoDB" id="2503705at2759"/>
<dbReference type="VEuPathDB" id="FungiDB:PGTG_18596"/>
<dbReference type="Proteomes" id="UP000008783">
    <property type="component" value="Unassembled WGS sequence"/>
</dbReference>
<dbReference type="InParanoid" id="E3L8E2"/>
<reference key="1">
    <citation type="submission" date="2007-01" db="EMBL/GenBank/DDBJ databases">
        <title>The Genome Sequence of Puccinia graminis f. sp. tritici Strain CRL 75-36-700-3.</title>
        <authorList>
            <consortium name="The Broad Institute Genome Sequencing Platform"/>
            <person name="Birren B."/>
            <person name="Lander E."/>
            <person name="Galagan J."/>
            <person name="Nusbaum C."/>
            <person name="Devon K."/>
            <person name="Cuomo C."/>
            <person name="Jaffe D."/>
            <person name="Butler J."/>
            <person name="Alvarez P."/>
            <person name="Gnerre S."/>
            <person name="Grabherr M."/>
            <person name="Mauceli E."/>
            <person name="Brockman W."/>
            <person name="Young S."/>
            <person name="LaButti K."/>
            <person name="Sykes S."/>
            <person name="DeCaprio D."/>
            <person name="Crawford M."/>
            <person name="Koehrsen M."/>
            <person name="Engels R."/>
            <person name="Montgomery P."/>
            <person name="Pearson M."/>
            <person name="Howarth C."/>
            <person name="Larson L."/>
            <person name="White J."/>
            <person name="Zeng Q."/>
            <person name="Kodira C."/>
            <person name="Yandava C."/>
            <person name="Alvarado L."/>
            <person name="O'Leary S."/>
            <person name="Szabo L."/>
            <person name="Dean R."/>
            <person name="Schein J."/>
        </authorList>
    </citation>
    <scope>NUCLEOTIDE SEQUENCE</scope>
    <source>
        <strain>CRL 75-36-700-3</strain>
    </source>
</reference>
<keyword evidence="3" id="KW-1185">Reference proteome</keyword>
<dbReference type="GeneID" id="10542530"/>
<protein>
    <recommendedName>
        <fullName evidence="1">Tet-like 2OG-Fe(II) oxygenase domain-containing protein</fullName>
    </recommendedName>
</protein>
<dbReference type="KEGG" id="pgr:PGTG_18596"/>
<dbReference type="RefSeq" id="XP_003337236.2">
    <property type="nucleotide sequence ID" value="XM_003337188.2"/>
</dbReference>
<gene>
    <name evidence="2" type="ORF">PGTG_18596</name>
</gene>
<evidence type="ECO:0000313" key="3">
    <source>
        <dbReference type="Proteomes" id="UP000008783"/>
    </source>
</evidence>
<dbReference type="Pfam" id="PF20515">
    <property type="entry name" value="2OG-FeII_Oxy_6"/>
    <property type="match status" value="1"/>
</dbReference>